<dbReference type="InterPro" id="IPR016181">
    <property type="entry name" value="Acyl_CoA_acyltransferase"/>
</dbReference>
<accession>A0A8J3I7N9</accession>
<dbReference type="GO" id="GO:0016747">
    <property type="term" value="F:acyltransferase activity, transferring groups other than amino-acyl groups"/>
    <property type="evidence" value="ECO:0007669"/>
    <property type="project" value="InterPro"/>
</dbReference>
<dbReference type="CDD" id="cd04301">
    <property type="entry name" value="NAT_SF"/>
    <property type="match status" value="1"/>
</dbReference>
<comment type="caution">
    <text evidence="2">The sequence shown here is derived from an EMBL/GenBank/DDBJ whole genome shotgun (WGS) entry which is preliminary data.</text>
</comment>
<dbReference type="Pfam" id="PF00583">
    <property type="entry name" value="Acetyltransf_1"/>
    <property type="match status" value="1"/>
</dbReference>
<evidence type="ECO:0000313" key="3">
    <source>
        <dbReference type="Proteomes" id="UP000612362"/>
    </source>
</evidence>
<sequence length="219" mass="24850">MTLLDDTFLAIDEHLAGARRSLTTAAGPIYLQTHCSPLLIEQLRAEQGLRAFARQPEREHGLLLKLARDNDAVLTLAYTPEGEIIGQVSLAPVEGWWHELKKTHEIAFEVSSNWRRMGIARHLLDLVFEMVPLDDMIVLGMGLHWHWDMGGTELSPLNYRSMLERLCASYGFMEYLTSEPNINMHPANIFLARLGRTTEQETVSTFFNCLLRSDTLPGM</sequence>
<protein>
    <submittedName>
        <fullName evidence="2">Acetoin dehydrogenase</fullName>
    </submittedName>
</protein>
<proteinExistence type="predicted"/>
<feature type="domain" description="N-acetyltransferase" evidence="1">
    <location>
        <begin position="56"/>
        <end position="129"/>
    </location>
</feature>
<dbReference type="AlphaFoldDB" id="A0A8J3I7N9"/>
<evidence type="ECO:0000259" key="1">
    <source>
        <dbReference type="Pfam" id="PF00583"/>
    </source>
</evidence>
<dbReference type="Gene3D" id="3.40.630.30">
    <property type="match status" value="1"/>
</dbReference>
<evidence type="ECO:0000313" key="2">
    <source>
        <dbReference type="EMBL" id="GHO46224.1"/>
    </source>
</evidence>
<name>A0A8J3I7N9_9CHLR</name>
<reference evidence="2" key="1">
    <citation type="submission" date="2020-10" db="EMBL/GenBank/DDBJ databases">
        <title>Taxonomic study of unclassified bacteria belonging to the class Ktedonobacteria.</title>
        <authorList>
            <person name="Yabe S."/>
            <person name="Wang C.M."/>
            <person name="Zheng Y."/>
            <person name="Sakai Y."/>
            <person name="Cavaletti L."/>
            <person name="Monciardini P."/>
            <person name="Donadio S."/>
        </authorList>
    </citation>
    <scope>NUCLEOTIDE SEQUENCE</scope>
    <source>
        <strain evidence="2">SOSP1-1</strain>
    </source>
</reference>
<dbReference type="Proteomes" id="UP000612362">
    <property type="component" value="Unassembled WGS sequence"/>
</dbReference>
<dbReference type="InterPro" id="IPR000182">
    <property type="entry name" value="GNAT_dom"/>
</dbReference>
<dbReference type="SUPFAM" id="SSF55729">
    <property type="entry name" value="Acyl-CoA N-acyltransferases (Nat)"/>
    <property type="match status" value="1"/>
</dbReference>
<dbReference type="EMBL" id="BNJF01000002">
    <property type="protein sequence ID" value="GHO46224.1"/>
    <property type="molecule type" value="Genomic_DNA"/>
</dbReference>
<keyword evidence="3" id="KW-1185">Reference proteome</keyword>
<gene>
    <name evidence="2" type="ORF">KSX_43870</name>
</gene>
<organism evidence="2 3">
    <name type="scientific">Ktedonospora formicarum</name>
    <dbReference type="NCBI Taxonomy" id="2778364"/>
    <lineage>
        <taxon>Bacteria</taxon>
        <taxon>Bacillati</taxon>
        <taxon>Chloroflexota</taxon>
        <taxon>Ktedonobacteria</taxon>
        <taxon>Ktedonobacterales</taxon>
        <taxon>Ktedonobacteraceae</taxon>
        <taxon>Ktedonospora</taxon>
    </lineage>
</organism>
<dbReference type="RefSeq" id="WP_220195613.1">
    <property type="nucleotide sequence ID" value="NZ_BNJF01000002.1"/>
</dbReference>